<gene>
    <name evidence="2" type="ORF">DMC30DRAFT_392475</name>
</gene>
<comment type="caution">
    <text evidence="2">The sequence shown here is derived from an EMBL/GenBank/DDBJ whole genome shotgun (WGS) entry which is preliminary data.</text>
</comment>
<feature type="region of interest" description="Disordered" evidence="1">
    <location>
        <begin position="145"/>
        <end position="282"/>
    </location>
</feature>
<reference evidence="2 3" key="1">
    <citation type="submission" date="2019-03" db="EMBL/GenBank/DDBJ databases">
        <title>Rhodosporidium diobovatum UCD-FST 08-225 genome sequencing, assembly, and annotation.</title>
        <authorList>
            <person name="Fakankun I.U."/>
            <person name="Fristensky B."/>
            <person name="Levin D.B."/>
        </authorList>
    </citation>
    <scope>NUCLEOTIDE SEQUENCE [LARGE SCALE GENOMIC DNA]</scope>
    <source>
        <strain evidence="2 3">UCD-FST 08-225</strain>
    </source>
</reference>
<name>A0A5C5FZY9_9BASI</name>
<organism evidence="2 3">
    <name type="scientific">Rhodotorula diobovata</name>
    <dbReference type="NCBI Taxonomy" id="5288"/>
    <lineage>
        <taxon>Eukaryota</taxon>
        <taxon>Fungi</taxon>
        <taxon>Dikarya</taxon>
        <taxon>Basidiomycota</taxon>
        <taxon>Pucciniomycotina</taxon>
        <taxon>Microbotryomycetes</taxon>
        <taxon>Sporidiobolales</taxon>
        <taxon>Sporidiobolaceae</taxon>
        <taxon>Rhodotorula</taxon>
    </lineage>
</organism>
<evidence type="ECO:0000256" key="1">
    <source>
        <dbReference type="SAM" id="MobiDB-lite"/>
    </source>
</evidence>
<protein>
    <submittedName>
        <fullName evidence="2">Uncharacterized protein</fullName>
    </submittedName>
</protein>
<keyword evidence="3" id="KW-1185">Reference proteome</keyword>
<dbReference type="AlphaFoldDB" id="A0A5C5FZY9"/>
<dbReference type="EMBL" id="SOZI01000026">
    <property type="protein sequence ID" value="TNY22403.1"/>
    <property type="molecule type" value="Genomic_DNA"/>
</dbReference>
<sequence>MRLTRRASPRSRSRLAGPPRAITDLQATAGQKNRLKRMVALARALQELETQLFELHLDAQRTHSPREAQYELRMALDNTRELVAKREREFVQAAHVWTHGRQALHAGEWNANLEQYADNQYVSLVMCRLRLEGLQNLARATLAPPLSRTSGSTLLGADNIHQPQPRGRSSLAPASLGIDGGGSARTRENTPVPHFRVAEPDRLAACEPNSRSEVSHVHSAGATDRAGRGEETEPHSPFSDASSASSPSDGPFPFSVADAAPRAPRRAAPMSNAGDDAGRARGHQAFVHAYKRMGCASNGGDPST</sequence>
<dbReference type="Proteomes" id="UP000311382">
    <property type="component" value="Unassembled WGS sequence"/>
</dbReference>
<evidence type="ECO:0000313" key="2">
    <source>
        <dbReference type="EMBL" id="TNY22403.1"/>
    </source>
</evidence>
<evidence type="ECO:0000313" key="3">
    <source>
        <dbReference type="Proteomes" id="UP000311382"/>
    </source>
</evidence>
<feature type="compositionally biased region" description="Low complexity" evidence="1">
    <location>
        <begin position="236"/>
        <end position="269"/>
    </location>
</feature>
<accession>A0A5C5FZY9</accession>
<feature type="compositionally biased region" description="Basic and acidic residues" evidence="1">
    <location>
        <begin position="225"/>
        <end position="234"/>
    </location>
</feature>
<proteinExistence type="predicted"/>